<comment type="caution">
    <text evidence="2">The sequence shown here is derived from an EMBL/GenBank/DDBJ whole genome shotgun (WGS) entry which is preliminary data.</text>
</comment>
<accession>A0AA43ZFZ1</accession>
<gene>
    <name evidence="2" type="ORF">G8E10_14360</name>
</gene>
<organism evidence="2 3">
    <name type="scientific">Ferranicluibacter rubi</name>
    <dbReference type="NCBI Taxonomy" id="2715133"/>
    <lineage>
        <taxon>Bacteria</taxon>
        <taxon>Pseudomonadati</taxon>
        <taxon>Pseudomonadota</taxon>
        <taxon>Alphaproteobacteria</taxon>
        <taxon>Hyphomicrobiales</taxon>
        <taxon>Rhizobiaceae</taxon>
        <taxon>Ferranicluibacter</taxon>
    </lineage>
</organism>
<reference evidence="2" key="1">
    <citation type="submission" date="2020-03" db="EMBL/GenBank/DDBJ databases">
        <title>Ferranicluibacter endophyticum gen. nov., sp. nov., a new genus isolated from Rubus ulmifolius Schott. stem.</title>
        <authorList>
            <person name="Roca-Couso R."/>
            <person name="Flores-Felix J.D."/>
            <person name="Igual J.M."/>
            <person name="Rivas R."/>
        </authorList>
    </citation>
    <scope>NUCLEOTIDE SEQUENCE</scope>
    <source>
        <strain evidence="2">CRRU44</strain>
    </source>
</reference>
<dbReference type="RefSeq" id="WP_167129842.1">
    <property type="nucleotide sequence ID" value="NZ_JAANCM010000006.1"/>
</dbReference>
<evidence type="ECO:0000256" key="1">
    <source>
        <dbReference type="SAM" id="MobiDB-lite"/>
    </source>
</evidence>
<feature type="region of interest" description="Disordered" evidence="1">
    <location>
        <begin position="106"/>
        <end position="139"/>
    </location>
</feature>
<dbReference type="Proteomes" id="UP001155840">
    <property type="component" value="Unassembled WGS sequence"/>
</dbReference>
<evidence type="ECO:0000313" key="3">
    <source>
        <dbReference type="Proteomes" id="UP001155840"/>
    </source>
</evidence>
<keyword evidence="3" id="KW-1185">Reference proteome</keyword>
<protein>
    <submittedName>
        <fullName evidence="2">Uncharacterized protein</fullName>
    </submittedName>
</protein>
<name>A0AA43ZFZ1_9HYPH</name>
<dbReference type="AlphaFoldDB" id="A0AA43ZFZ1"/>
<dbReference type="EMBL" id="JAANCM010000006">
    <property type="protein sequence ID" value="NHT76919.1"/>
    <property type="molecule type" value="Genomic_DNA"/>
</dbReference>
<proteinExistence type="predicted"/>
<sequence length="181" mass="20490">MPLRTRSPVSGRRQRFQHRDKAWSRTIGPDLLQDVVAIEQGDVAQAVCRLTEHWLLGSRHDPDLVSGRNHVAPLVFRNGISVFAFDLHRPSRIGQTRRCLPDRHEVEINDDPARQRRQDVAGRDQHPATRQFTGRKGETDARAASACKRGYLCVRVAGLVRLGCDRQDEKEDEKLGDAEPS</sequence>
<evidence type="ECO:0000313" key="2">
    <source>
        <dbReference type="EMBL" id="NHT76919.1"/>
    </source>
</evidence>
<feature type="compositionally biased region" description="Basic and acidic residues" evidence="1">
    <location>
        <begin position="106"/>
        <end position="127"/>
    </location>
</feature>